<dbReference type="PANTHER" id="PTHR43133:SF57">
    <property type="entry name" value="RNA POLYMERASE SIGMA-70 FACTOR"/>
    <property type="match status" value="1"/>
</dbReference>
<dbReference type="NCBIfam" id="TIGR02937">
    <property type="entry name" value="sigma70-ECF"/>
    <property type="match status" value="1"/>
</dbReference>
<dbReference type="PANTHER" id="PTHR43133">
    <property type="entry name" value="RNA POLYMERASE ECF-TYPE SIGMA FACTO"/>
    <property type="match status" value="1"/>
</dbReference>
<name>A0ABX1J0M0_9PSEU</name>
<gene>
    <name evidence="7" type="ORF">HFP15_09975</name>
</gene>
<dbReference type="SUPFAM" id="SSF88659">
    <property type="entry name" value="Sigma3 and sigma4 domains of RNA polymerase sigma factors"/>
    <property type="match status" value="1"/>
</dbReference>
<feature type="domain" description="RNA polymerase sigma-70 region 2" evidence="5">
    <location>
        <begin position="25"/>
        <end position="92"/>
    </location>
</feature>
<dbReference type="Gene3D" id="1.10.10.10">
    <property type="entry name" value="Winged helix-like DNA-binding domain superfamily/Winged helix DNA-binding domain"/>
    <property type="match status" value="1"/>
</dbReference>
<comment type="caution">
    <text evidence="7">The sequence shown here is derived from an EMBL/GenBank/DDBJ whole genome shotgun (WGS) entry which is preliminary data.</text>
</comment>
<dbReference type="InterPro" id="IPR013324">
    <property type="entry name" value="RNA_pol_sigma_r3/r4-like"/>
</dbReference>
<protein>
    <submittedName>
        <fullName evidence="7">Sigma-70 family RNA polymerase sigma factor</fullName>
    </submittedName>
</protein>
<dbReference type="Pfam" id="PF08281">
    <property type="entry name" value="Sigma70_r4_2"/>
    <property type="match status" value="1"/>
</dbReference>
<sequence length="181" mass="20451">MSRHDESWEVVHAVQRGDIALFGEIYRRHRSVLIAFFVARRFDRPTAEDLTSETFVRALQAIRTVTDQGRDIGAWLVTIARNLAADYRKSSRVRRETSVAEVFDVGNCVDGPEKRVIAAMELDQAYRLLAELTSEQRDCLLLRRVYGYSVTETASLMRRSEGAVRALQHRAGRQLAAVAGA</sequence>
<dbReference type="Gene3D" id="1.10.1740.10">
    <property type="match status" value="1"/>
</dbReference>
<evidence type="ECO:0000259" key="6">
    <source>
        <dbReference type="Pfam" id="PF08281"/>
    </source>
</evidence>
<evidence type="ECO:0000259" key="5">
    <source>
        <dbReference type="Pfam" id="PF04542"/>
    </source>
</evidence>
<dbReference type="SUPFAM" id="SSF88946">
    <property type="entry name" value="Sigma2 domain of RNA polymerase sigma factors"/>
    <property type="match status" value="1"/>
</dbReference>
<accession>A0ABX1J0M0</accession>
<keyword evidence="4" id="KW-0804">Transcription</keyword>
<proteinExistence type="inferred from homology"/>
<keyword evidence="8" id="KW-1185">Reference proteome</keyword>
<dbReference type="EMBL" id="JAAXLS010000004">
    <property type="protein sequence ID" value="NKQ53209.1"/>
    <property type="molecule type" value="Genomic_DNA"/>
</dbReference>
<dbReference type="Pfam" id="PF04542">
    <property type="entry name" value="Sigma70_r2"/>
    <property type="match status" value="1"/>
</dbReference>
<dbReference type="RefSeq" id="WP_168513896.1">
    <property type="nucleotide sequence ID" value="NZ_JAAXLS010000004.1"/>
</dbReference>
<evidence type="ECO:0000256" key="4">
    <source>
        <dbReference type="ARBA" id="ARBA00023163"/>
    </source>
</evidence>
<dbReference type="Proteomes" id="UP000715441">
    <property type="component" value="Unassembled WGS sequence"/>
</dbReference>
<evidence type="ECO:0000313" key="8">
    <source>
        <dbReference type="Proteomes" id="UP000715441"/>
    </source>
</evidence>
<keyword evidence="2" id="KW-0805">Transcription regulation</keyword>
<dbReference type="InterPro" id="IPR039425">
    <property type="entry name" value="RNA_pol_sigma-70-like"/>
</dbReference>
<keyword evidence="3" id="KW-0731">Sigma factor</keyword>
<dbReference type="InterPro" id="IPR013249">
    <property type="entry name" value="RNA_pol_sigma70_r4_t2"/>
</dbReference>
<evidence type="ECO:0000313" key="7">
    <source>
        <dbReference type="EMBL" id="NKQ53209.1"/>
    </source>
</evidence>
<dbReference type="InterPro" id="IPR036388">
    <property type="entry name" value="WH-like_DNA-bd_sf"/>
</dbReference>
<evidence type="ECO:0000256" key="3">
    <source>
        <dbReference type="ARBA" id="ARBA00023082"/>
    </source>
</evidence>
<evidence type="ECO:0000256" key="1">
    <source>
        <dbReference type="ARBA" id="ARBA00010641"/>
    </source>
</evidence>
<dbReference type="InterPro" id="IPR014284">
    <property type="entry name" value="RNA_pol_sigma-70_dom"/>
</dbReference>
<organism evidence="7 8">
    <name type="scientific">Amycolatopsis acididurans</name>
    <dbReference type="NCBI Taxonomy" id="2724524"/>
    <lineage>
        <taxon>Bacteria</taxon>
        <taxon>Bacillati</taxon>
        <taxon>Actinomycetota</taxon>
        <taxon>Actinomycetes</taxon>
        <taxon>Pseudonocardiales</taxon>
        <taxon>Pseudonocardiaceae</taxon>
        <taxon>Amycolatopsis</taxon>
    </lineage>
</organism>
<reference evidence="7 8" key="1">
    <citation type="submission" date="2020-04" db="EMBL/GenBank/DDBJ databases">
        <title>Novel species.</title>
        <authorList>
            <person name="Teo W.F.A."/>
            <person name="Lipun K."/>
            <person name="Srisuk N."/>
            <person name="Duangmal K."/>
        </authorList>
    </citation>
    <scope>NUCLEOTIDE SEQUENCE [LARGE SCALE GENOMIC DNA]</scope>
    <source>
        <strain evidence="7 8">K13G38</strain>
    </source>
</reference>
<comment type="similarity">
    <text evidence="1">Belongs to the sigma-70 factor family. ECF subfamily.</text>
</comment>
<evidence type="ECO:0000256" key="2">
    <source>
        <dbReference type="ARBA" id="ARBA00023015"/>
    </source>
</evidence>
<feature type="domain" description="RNA polymerase sigma factor 70 region 4 type 2" evidence="6">
    <location>
        <begin position="123"/>
        <end position="171"/>
    </location>
</feature>
<dbReference type="InterPro" id="IPR013325">
    <property type="entry name" value="RNA_pol_sigma_r2"/>
</dbReference>
<dbReference type="InterPro" id="IPR007627">
    <property type="entry name" value="RNA_pol_sigma70_r2"/>
</dbReference>